<evidence type="ECO:0000256" key="1">
    <source>
        <dbReference type="ARBA" id="ARBA00004141"/>
    </source>
</evidence>
<accession>A0A1Q9D8A5</accession>
<evidence type="ECO:0000256" key="5">
    <source>
        <dbReference type="ARBA" id="ARBA00022989"/>
    </source>
</evidence>
<dbReference type="AlphaFoldDB" id="A0A1Q9D8A5"/>
<dbReference type="InterPro" id="IPR003108">
    <property type="entry name" value="GAR_dom"/>
</dbReference>
<keyword evidence="3" id="KW-0963">Cytoplasm</keyword>
<evidence type="ECO:0000313" key="9">
    <source>
        <dbReference type="Proteomes" id="UP000186817"/>
    </source>
</evidence>
<dbReference type="Gene3D" id="3.30.920.20">
    <property type="entry name" value="Gas2-like domain"/>
    <property type="match status" value="1"/>
</dbReference>
<name>A0A1Q9D8A5_SYMMI</name>
<keyword evidence="6" id="KW-0472">Membrane</keyword>
<keyword evidence="4" id="KW-0812">Transmembrane</keyword>
<dbReference type="SUPFAM" id="SSF103481">
    <property type="entry name" value="Multidrug resistance efflux transporter EmrE"/>
    <property type="match status" value="1"/>
</dbReference>
<organism evidence="8 9">
    <name type="scientific">Symbiodinium microadriaticum</name>
    <name type="common">Dinoflagellate</name>
    <name type="synonym">Zooxanthella microadriatica</name>
    <dbReference type="NCBI Taxonomy" id="2951"/>
    <lineage>
        <taxon>Eukaryota</taxon>
        <taxon>Sar</taxon>
        <taxon>Alveolata</taxon>
        <taxon>Dinophyceae</taxon>
        <taxon>Suessiales</taxon>
        <taxon>Symbiodiniaceae</taxon>
        <taxon>Symbiodinium</taxon>
    </lineage>
</organism>
<evidence type="ECO:0000256" key="4">
    <source>
        <dbReference type="ARBA" id="ARBA00022692"/>
    </source>
</evidence>
<comment type="subcellular location">
    <subcellularLocation>
        <location evidence="2">Cytoplasm</location>
        <location evidence="2">Cytoskeleton</location>
    </subcellularLocation>
    <subcellularLocation>
        <location evidence="1">Membrane</location>
        <topology evidence="1">Multi-pass membrane protein</topology>
    </subcellularLocation>
</comment>
<dbReference type="PROSITE" id="PS51460">
    <property type="entry name" value="GAR"/>
    <property type="match status" value="1"/>
</dbReference>
<keyword evidence="9" id="KW-1185">Reference proteome</keyword>
<dbReference type="GO" id="GO:0005856">
    <property type="term" value="C:cytoskeleton"/>
    <property type="evidence" value="ECO:0007669"/>
    <property type="project" value="UniProtKB-SubCell"/>
</dbReference>
<sequence length="670" mass="72200">MSCFAPAVAGPRPVAVPWSPGSVPYPNGATAPMQQPVSAYGGAPLQGIVPGQVDGLQAEVARRKAAESRVQELEALVARLQNRVAVLEGKPKGGPRRSVPARKQGVDTQEVYAEDDEEDSIDTAIRTYLEHNPDFPVSIQKVAPNYYVFGDRGTVYIQQRGEHVVVRVGGGYKSLQVFMDERALMVTRDNGLAWFSWPTSCDDSALTAWSPLPLRLIADGDSAMELDVGQVAAVLVATFIFLAIWAILQPRGLATQICTCCFVLSLVCTQLLMKDLGSGDLNFRYPATVTSLHFIFMWLTSWTFWASRKQFHRCRPSSVGSLRRYAKFVLPIALSLPLSIALNNTSLLYMGAGLAGIIGTMAPIITAVLTHCLGRRINKTGWIGVSVATFGATCIGAGELKDQGGQVNSVALGLVFCTASVFLRAAKAVLQDQLLEPTAYEKEAEGVQVDLEGQVGQVRSPGSPSPKREDKEALPVSPPSALSPMHVWALQAPPCTAWAVVYALLTESPNQAVAHATPSVARMIFLTCITATFLNVLGMTTMKQLGASSMQIIGKLNTIILLAFSMGFWGERMPQEVLVGTCFVLAGVAVFEQRGPLATLPGWQTALMAEEQLQAVSCSCGAQAAGCFSKWKGNASPRLGFDTRQPAALQLCVQLALNMYFDDPRDEKSW</sequence>
<proteinExistence type="predicted"/>
<dbReference type="PANTHER" id="PTHR11132">
    <property type="entry name" value="SOLUTE CARRIER FAMILY 35"/>
    <property type="match status" value="1"/>
</dbReference>
<dbReference type="InterPro" id="IPR050186">
    <property type="entry name" value="TPT_transporter"/>
</dbReference>
<dbReference type="EMBL" id="LSRX01000666">
    <property type="protein sequence ID" value="OLP91400.1"/>
    <property type="molecule type" value="Genomic_DNA"/>
</dbReference>
<evidence type="ECO:0000256" key="3">
    <source>
        <dbReference type="ARBA" id="ARBA00022490"/>
    </source>
</evidence>
<dbReference type="GO" id="GO:0008017">
    <property type="term" value="F:microtubule binding"/>
    <property type="evidence" value="ECO:0007669"/>
    <property type="project" value="InterPro"/>
</dbReference>
<keyword evidence="5" id="KW-1133">Transmembrane helix</keyword>
<evidence type="ECO:0000256" key="2">
    <source>
        <dbReference type="ARBA" id="ARBA00004245"/>
    </source>
</evidence>
<evidence type="ECO:0000256" key="6">
    <source>
        <dbReference type="ARBA" id="ARBA00023136"/>
    </source>
</evidence>
<dbReference type="OrthoDB" id="436447at2759"/>
<evidence type="ECO:0000256" key="7">
    <source>
        <dbReference type="ARBA" id="ARBA00023212"/>
    </source>
</evidence>
<dbReference type="GO" id="GO:0016020">
    <property type="term" value="C:membrane"/>
    <property type="evidence" value="ECO:0007669"/>
    <property type="project" value="UniProtKB-SubCell"/>
</dbReference>
<comment type="caution">
    <text evidence="8">The sequence shown here is derived from an EMBL/GenBank/DDBJ whole genome shotgun (WGS) entry which is preliminary data.</text>
</comment>
<dbReference type="Proteomes" id="UP000186817">
    <property type="component" value="Unassembled WGS sequence"/>
</dbReference>
<dbReference type="InterPro" id="IPR037185">
    <property type="entry name" value="EmrE-like"/>
</dbReference>
<dbReference type="SUPFAM" id="SSF143575">
    <property type="entry name" value="GAS2 domain-like"/>
    <property type="match status" value="1"/>
</dbReference>
<keyword evidence="7" id="KW-0206">Cytoskeleton</keyword>
<evidence type="ECO:0000313" key="8">
    <source>
        <dbReference type="EMBL" id="OLP91400.1"/>
    </source>
</evidence>
<protein>
    <submittedName>
        <fullName evidence="8">Uncharacterized protein</fullName>
    </submittedName>
</protein>
<reference evidence="8 9" key="1">
    <citation type="submission" date="2016-02" db="EMBL/GenBank/DDBJ databases">
        <title>Genome analysis of coral dinoflagellate symbionts highlights evolutionary adaptations to a symbiotic lifestyle.</title>
        <authorList>
            <person name="Aranda M."/>
            <person name="Li Y."/>
            <person name="Liew Y.J."/>
            <person name="Baumgarten S."/>
            <person name="Simakov O."/>
            <person name="Wilson M."/>
            <person name="Piel J."/>
            <person name="Ashoor H."/>
            <person name="Bougouffa S."/>
            <person name="Bajic V.B."/>
            <person name="Ryu T."/>
            <person name="Ravasi T."/>
            <person name="Bayer T."/>
            <person name="Micklem G."/>
            <person name="Kim H."/>
            <person name="Bhak J."/>
            <person name="Lajeunesse T.C."/>
            <person name="Voolstra C.R."/>
        </authorList>
    </citation>
    <scope>NUCLEOTIDE SEQUENCE [LARGE SCALE GENOMIC DNA]</scope>
    <source>
        <strain evidence="8 9">CCMP2467</strain>
    </source>
</reference>
<dbReference type="InterPro" id="IPR036534">
    <property type="entry name" value="GAR_dom_sf"/>
</dbReference>
<gene>
    <name evidence="8" type="ORF">AK812_SmicGene26889</name>
</gene>
<dbReference type="Pfam" id="PF02187">
    <property type="entry name" value="GAS2"/>
    <property type="match status" value="1"/>
</dbReference>